<evidence type="ECO:0000256" key="2">
    <source>
        <dbReference type="ARBA" id="ARBA00007489"/>
    </source>
</evidence>
<keyword evidence="4" id="KW-1003">Cell membrane</keyword>
<evidence type="ECO:0000313" key="21">
    <source>
        <dbReference type="Proteomes" id="UP001178507"/>
    </source>
</evidence>
<evidence type="ECO:0000256" key="8">
    <source>
        <dbReference type="ARBA" id="ARBA00022737"/>
    </source>
</evidence>
<feature type="transmembrane region" description="Helical" evidence="18">
    <location>
        <begin position="401"/>
        <end position="419"/>
    </location>
</feature>
<dbReference type="GO" id="GO:0007154">
    <property type="term" value="P:cell communication"/>
    <property type="evidence" value="ECO:0007669"/>
    <property type="project" value="InterPro"/>
</dbReference>
<dbReference type="PANTHER" id="PTHR11878">
    <property type="entry name" value="SODIUM/CALCIUM EXCHANGER"/>
    <property type="match status" value="1"/>
</dbReference>
<evidence type="ECO:0000256" key="9">
    <source>
        <dbReference type="ARBA" id="ARBA00022837"/>
    </source>
</evidence>
<name>A0AA36J8G4_9DINO</name>
<dbReference type="Pfam" id="PF01699">
    <property type="entry name" value="Na_Ca_ex"/>
    <property type="match status" value="1"/>
</dbReference>
<evidence type="ECO:0000256" key="12">
    <source>
        <dbReference type="ARBA" id="ARBA00023053"/>
    </source>
</evidence>
<dbReference type="GO" id="GO:0005886">
    <property type="term" value="C:plasma membrane"/>
    <property type="evidence" value="ECO:0007669"/>
    <property type="project" value="UniProtKB-SubCell"/>
</dbReference>
<keyword evidence="15" id="KW-0325">Glycoprotein</keyword>
<evidence type="ECO:0000256" key="15">
    <source>
        <dbReference type="ARBA" id="ARBA00023180"/>
    </source>
</evidence>
<dbReference type="InterPro" id="IPR004836">
    <property type="entry name" value="Na_Ca_Ex"/>
</dbReference>
<evidence type="ECO:0000256" key="16">
    <source>
        <dbReference type="ARBA" id="ARBA00023201"/>
    </source>
</evidence>
<comment type="similarity">
    <text evidence="2">Belongs to the Ca(2+):cation antiporter (CaCA) (TC 2.A.19) family. SLC8 subfamily.</text>
</comment>
<dbReference type="GO" id="GO:0005432">
    <property type="term" value="F:calcium:sodium antiporter activity"/>
    <property type="evidence" value="ECO:0007669"/>
    <property type="project" value="InterPro"/>
</dbReference>
<feature type="transmembrane region" description="Helical" evidence="18">
    <location>
        <begin position="256"/>
        <end position="277"/>
    </location>
</feature>
<evidence type="ECO:0000259" key="19">
    <source>
        <dbReference type="SMART" id="SM00237"/>
    </source>
</evidence>
<dbReference type="PRINTS" id="PR01259">
    <property type="entry name" value="NACAEXCHNGR"/>
</dbReference>
<keyword evidence="12" id="KW-0915">Sodium</keyword>
<evidence type="ECO:0000256" key="3">
    <source>
        <dbReference type="ARBA" id="ARBA00022448"/>
    </source>
</evidence>
<keyword evidence="8" id="KW-0677">Repeat</keyword>
<sequence>MIKDFFLDLFDGNLTAFASATLVILGNQDPGFLKFEKEQMECKEELKEVVRQISVMRRDGAFGKVVCEWRTEDVTAQAATHYVAGSGTLEFEHGQMAATIPLTILPAGRYELSSTVRLVLSNITGGKFNPASPGGKDSCMTEVVIEADPAIRERITRIHSALAVNWAKAHSSQSNWRAWKEQIKDAIKLRDDEDDEEPRTGVLSYVSLASTAVLVVPWKLVFSIIPPTGFCDGWCCFVGALMGIGALTAVVGDVAALLGCVMEIGSAITAITLVALGTSLPDTFASRQAAVQDATADASVGNVTGSNSVNVFLGLGLPWSLGAMYWTIGGADSMWLSRYQDKDFAQPWLQGALVVEAGDLAFSVSVFSCCATACVILLAIRRQAFGGELGGPATMAYVSSFFLVGLWALYVGLSCWYILVATRQ</sequence>
<dbReference type="InterPro" id="IPR003644">
    <property type="entry name" value="Calx_beta"/>
</dbReference>
<evidence type="ECO:0000256" key="10">
    <source>
        <dbReference type="ARBA" id="ARBA00022860"/>
    </source>
</evidence>
<dbReference type="EMBL" id="CAUJNA010003420">
    <property type="protein sequence ID" value="CAJ1401560.1"/>
    <property type="molecule type" value="Genomic_DNA"/>
</dbReference>
<reference evidence="20" key="1">
    <citation type="submission" date="2023-08" db="EMBL/GenBank/DDBJ databases">
        <authorList>
            <person name="Chen Y."/>
            <person name="Shah S."/>
            <person name="Dougan E. K."/>
            <person name="Thang M."/>
            <person name="Chan C."/>
        </authorList>
    </citation>
    <scope>NUCLEOTIDE SEQUENCE</scope>
</reference>
<keyword evidence="16" id="KW-0739">Sodium transport</keyword>
<evidence type="ECO:0000256" key="17">
    <source>
        <dbReference type="ARBA" id="ARBA00033667"/>
    </source>
</evidence>
<keyword evidence="3" id="KW-0813">Transport</keyword>
<comment type="catalytic activity">
    <reaction evidence="17">
        <text>Ca(2+)(in) + 3 Na(+)(out) = Ca(2+)(out) + 3 Na(+)(in)</text>
        <dbReference type="Rhea" id="RHEA:69955"/>
        <dbReference type="ChEBI" id="CHEBI:29101"/>
        <dbReference type="ChEBI" id="CHEBI:29108"/>
    </reaction>
</comment>
<evidence type="ECO:0000256" key="14">
    <source>
        <dbReference type="ARBA" id="ARBA00023136"/>
    </source>
</evidence>
<comment type="caution">
    <text evidence="20">The sequence shown here is derived from an EMBL/GenBank/DDBJ whole genome shotgun (WGS) entry which is preliminary data.</text>
</comment>
<dbReference type="Pfam" id="PF03160">
    <property type="entry name" value="Calx-beta"/>
    <property type="match status" value="1"/>
</dbReference>
<evidence type="ECO:0000256" key="6">
    <source>
        <dbReference type="ARBA" id="ARBA00022723"/>
    </source>
</evidence>
<feature type="transmembrane region" description="Helical" evidence="18">
    <location>
        <begin position="309"/>
        <end position="328"/>
    </location>
</feature>
<dbReference type="InterPro" id="IPR038081">
    <property type="entry name" value="CalX-like_sf"/>
</dbReference>
<keyword evidence="14 18" id="KW-0472">Membrane</keyword>
<evidence type="ECO:0000313" key="20">
    <source>
        <dbReference type="EMBL" id="CAJ1401560.1"/>
    </source>
</evidence>
<evidence type="ECO:0000256" key="5">
    <source>
        <dbReference type="ARBA" id="ARBA00022692"/>
    </source>
</evidence>
<accession>A0AA36J8G4</accession>
<keyword evidence="10" id="KW-0112">Calmodulin-binding</keyword>
<feature type="transmembrane region" description="Helical" evidence="18">
    <location>
        <begin position="360"/>
        <end position="380"/>
    </location>
</feature>
<evidence type="ECO:0000256" key="18">
    <source>
        <dbReference type="SAM" id="Phobius"/>
    </source>
</evidence>
<keyword evidence="21" id="KW-1185">Reference proteome</keyword>
<dbReference type="InterPro" id="IPR004837">
    <property type="entry name" value="NaCa_Exmemb"/>
</dbReference>
<evidence type="ECO:0000256" key="1">
    <source>
        <dbReference type="ARBA" id="ARBA00004651"/>
    </source>
</evidence>
<dbReference type="SUPFAM" id="SSF141072">
    <property type="entry name" value="CalX-like"/>
    <property type="match status" value="1"/>
</dbReference>
<dbReference type="GO" id="GO:0046872">
    <property type="term" value="F:metal ion binding"/>
    <property type="evidence" value="ECO:0007669"/>
    <property type="project" value="UniProtKB-KW"/>
</dbReference>
<evidence type="ECO:0000256" key="4">
    <source>
        <dbReference type="ARBA" id="ARBA00022475"/>
    </source>
</evidence>
<protein>
    <recommendedName>
        <fullName evidence="19">Calx-beta domain-containing protein</fullName>
    </recommendedName>
</protein>
<dbReference type="GO" id="GO:0005516">
    <property type="term" value="F:calmodulin binding"/>
    <property type="evidence" value="ECO:0007669"/>
    <property type="project" value="UniProtKB-KW"/>
</dbReference>
<proteinExistence type="inferred from homology"/>
<dbReference type="AlphaFoldDB" id="A0AA36J8G4"/>
<keyword evidence="7" id="KW-0732">Signal</keyword>
<evidence type="ECO:0000256" key="7">
    <source>
        <dbReference type="ARBA" id="ARBA00022729"/>
    </source>
</evidence>
<organism evidence="20 21">
    <name type="scientific">Effrenium voratum</name>
    <dbReference type="NCBI Taxonomy" id="2562239"/>
    <lineage>
        <taxon>Eukaryota</taxon>
        <taxon>Sar</taxon>
        <taxon>Alveolata</taxon>
        <taxon>Dinophyceae</taxon>
        <taxon>Suessiales</taxon>
        <taxon>Symbiodiniaceae</taxon>
        <taxon>Effrenium</taxon>
    </lineage>
</organism>
<dbReference type="InterPro" id="IPR044880">
    <property type="entry name" value="NCX_ion-bd_dom_sf"/>
</dbReference>
<dbReference type="Proteomes" id="UP001178507">
    <property type="component" value="Unassembled WGS sequence"/>
</dbReference>
<dbReference type="InterPro" id="IPR051171">
    <property type="entry name" value="CaCA"/>
</dbReference>
<dbReference type="PANTHER" id="PTHR11878:SF65">
    <property type="entry name" value="NA_CA-EXCHANGE PROTEIN, ISOFORM G"/>
    <property type="match status" value="1"/>
</dbReference>
<feature type="transmembrane region" description="Helical" evidence="18">
    <location>
        <begin position="229"/>
        <end position="250"/>
    </location>
</feature>
<feature type="domain" description="Calx-beta" evidence="19">
    <location>
        <begin position="20"/>
        <end position="121"/>
    </location>
</feature>
<comment type="subcellular location">
    <subcellularLocation>
        <location evidence="1">Cell membrane</location>
        <topology evidence="1">Multi-pass membrane protein</topology>
    </subcellularLocation>
</comment>
<gene>
    <name evidence="20" type="ORF">EVOR1521_LOCUS24681</name>
</gene>
<dbReference type="SMART" id="SM00237">
    <property type="entry name" value="Calx_beta"/>
    <property type="match status" value="1"/>
</dbReference>
<evidence type="ECO:0000256" key="13">
    <source>
        <dbReference type="ARBA" id="ARBA00023065"/>
    </source>
</evidence>
<keyword evidence="5 18" id="KW-0812">Transmembrane</keyword>
<dbReference type="Gene3D" id="2.60.40.2030">
    <property type="match status" value="1"/>
</dbReference>
<keyword evidence="13" id="KW-0406">Ion transport</keyword>
<keyword evidence="9" id="KW-0106">Calcium</keyword>
<dbReference type="Gene3D" id="1.20.1420.30">
    <property type="entry name" value="NCX, central ion-binding region"/>
    <property type="match status" value="1"/>
</dbReference>
<keyword evidence="11 18" id="KW-1133">Transmembrane helix</keyword>
<evidence type="ECO:0000256" key="11">
    <source>
        <dbReference type="ARBA" id="ARBA00022989"/>
    </source>
</evidence>
<keyword evidence="6" id="KW-0479">Metal-binding</keyword>